<dbReference type="Proteomes" id="UP001054902">
    <property type="component" value="Unassembled WGS sequence"/>
</dbReference>
<comment type="caution">
    <text evidence="3">The sequence shown here is derived from an EMBL/GenBank/DDBJ whole genome shotgun (WGS) entry which is preliminary data.</text>
</comment>
<name>A0AAD3CL81_9STRA</name>
<feature type="compositionally biased region" description="Basic and acidic residues" evidence="1">
    <location>
        <begin position="282"/>
        <end position="299"/>
    </location>
</feature>
<dbReference type="InterPro" id="IPR001202">
    <property type="entry name" value="WW_dom"/>
</dbReference>
<gene>
    <name evidence="3" type="ORF">CTEN210_03600</name>
</gene>
<feature type="region of interest" description="Disordered" evidence="1">
    <location>
        <begin position="115"/>
        <end position="163"/>
    </location>
</feature>
<dbReference type="InterPro" id="IPR036020">
    <property type="entry name" value="WW_dom_sf"/>
</dbReference>
<feature type="domain" description="WW" evidence="2">
    <location>
        <begin position="305"/>
        <end position="339"/>
    </location>
</feature>
<proteinExistence type="predicted"/>
<evidence type="ECO:0000313" key="4">
    <source>
        <dbReference type="Proteomes" id="UP001054902"/>
    </source>
</evidence>
<dbReference type="PROSITE" id="PS50020">
    <property type="entry name" value="WW_DOMAIN_2"/>
    <property type="match status" value="1"/>
</dbReference>
<organism evidence="3 4">
    <name type="scientific">Chaetoceros tenuissimus</name>
    <dbReference type="NCBI Taxonomy" id="426638"/>
    <lineage>
        <taxon>Eukaryota</taxon>
        <taxon>Sar</taxon>
        <taxon>Stramenopiles</taxon>
        <taxon>Ochrophyta</taxon>
        <taxon>Bacillariophyta</taxon>
        <taxon>Coscinodiscophyceae</taxon>
        <taxon>Chaetocerotophycidae</taxon>
        <taxon>Chaetocerotales</taxon>
        <taxon>Chaetocerotaceae</taxon>
        <taxon>Chaetoceros</taxon>
    </lineage>
</organism>
<dbReference type="SMART" id="SM00456">
    <property type="entry name" value="WW"/>
    <property type="match status" value="1"/>
</dbReference>
<evidence type="ECO:0000313" key="3">
    <source>
        <dbReference type="EMBL" id="GFH47125.1"/>
    </source>
</evidence>
<feature type="region of interest" description="Disordered" evidence="1">
    <location>
        <begin position="282"/>
        <end position="310"/>
    </location>
</feature>
<sequence>MSNTAHDRKEAVDTSTDVFKDIKYINITVSGLSEKFISLNNDYGQKRACTMKDDPEGYQEVRDKVHALSRVLQDPPTFTIFTQYFPELAHRFHDSSLRSAILRFKKEFPLVRFNKSQTNGESEQKETENRGKSLKKNSPNRNKGDSGQKRKQPPKSDDSDESNIRSIAHEKMRKMLEVNANISTSEFASMHPDIAAQFDSLRSLGCTLGQIKRSMSSPKKIPSKEIQENAREKIETKGASKSIPVDVIYIDCDSEDDSKTLSSKSSLNTDIAVTVQNKITNDIDKESKNMSEKDGKSTESDTDNPSLPDGWVKLIDESSGRPYYKNCEDDIAQWWPPEKEVEKKATNLFNAQAEQNELVAESSDEQLYEDIVSWFSSVMNDNSCEYKYIWNEYAGKLSELGFHSVELIKEHCDAHLIDGPNFSWMPLCHKQGLKRWLVENC</sequence>
<dbReference type="AlphaFoldDB" id="A0AAD3CL81"/>
<dbReference type="Gene3D" id="2.20.70.10">
    <property type="match status" value="1"/>
</dbReference>
<evidence type="ECO:0000259" key="2">
    <source>
        <dbReference type="PROSITE" id="PS50020"/>
    </source>
</evidence>
<feature type="compositionally biased region" description="Basic and acidic residues" evidence="1">
    <location>
        <begin position="122"/>
        <end position="131"/>
    </location>
</feature>
<dbReference type="SUPFAM" id="SSF51045">
    <property type="entry name" value="WW domain"/>
    <property type="match status" value="1"/>
</dbReference>
<reference evidence="3 4" key="1">
    <citation type="journal article" date="2021" name="Sci. Rep.">
        <title>The genome of the diatom Chaetoceros tenuissimus carries an ancient integrated fragment of an extant virus.</title>
        <authorList>
            <person name="Hongo Y."/>
            <person name="Kimura K."/>
            <person name="Takaki Y."/>
            <person name="Yoshida Y."/>
            <person name="Baba S."/>
            <person name="Kobayashi G."/>
            <person name="Nagasaki K."/>
            <person name="Hano T."/>
            <person name="Tomaru Y."/>
        </authorList>
    </citation>
    <scope>NUCLEOTIDE SEQUENCE [LARGE SCALE GENOMIC DNA]</scope>
    <source>
        <strain evidence="3 4">NIES-3715</strain>
    </source>
</reference>
<protein>
    <recommendedName>
        <fullName evidence="2">WW domain-containing protein</fullName>
    </recommendedName>
</protein>
<accession>A0AAD3CL81</accession>
<evidence type="ECO:0000256" key="1">
    <source>
        <dbReference type="SAM" id="MobiDB-lite"/>
    </source>
</evidence>
<dbReference type="CDD" id="cd00201">
    <property type="entry name" value="WW"/>
    <property type="match status" value="1"/>
</dbReference>
<keyword evidence="4" id="KW-1185">Reference proteome</keyword>
<dbReference type="EMBL" id="BLLK01000022">
    <property type="protein sequence ID" value="GFH47125.1"/>
    <property type="molecule type" value="Genomic_DNA"/>
</dbReference>